<protein>
    <submittedName>
        <fullName evidence="1">Uncharacterized protein</fullName>
    </submittedName>
</protein>
<proteinExistence type="predicted"/>
<name>A0A806KRF9_9BACT</name>
<reference evidence="1" key="1">
    <citation type="submission" date="2012-03" db="EMBL/GenBank/DDBJ databases">
        <title>Functional metagenomics reveals considerable lignocellulase gene clusters in the gut microbiome of a wood-feeding higher termite.</title>
        <authorList>
            <person name="Liu N."/>
        </authorList>
    </citation>
    <scope>NUCLEOTIDE SEQUENCE</scope>
</reference>
<sequence>MGSWNKYKGIFKKFKCLGIFLNSISFGKAPFYCGLRGG</sequence>
<organism evidence="1">
    <name type="scientific">uncultured bacterium contig00086</name>
    <dbReference type="NCBI Taxonomy" id="1181559"/>
    <lineage>
        <taxon>Bacteria</taxon>
        <taxon>environmental samples</taxon>
    </lineage>
</organism>
<dbReference type="EMBL" id="JQ844239">
    <property type="protein sequence ID" value="AGS53649.1"/>
    <property type="molecule type" value="Genomic_DNA"/>
</dbReference>
<accession>A0A806KRF9</accession>
<dbReference type="AlphaFoldDB" id="A0A806KRF9"/>
<evidence type="ECO:0000313" key="1">
    <source>
        <dbReference type="EMBL" id="AGS53649.1"/>
    </source>
</evidence>